<dbReference type="InterPro" id="IPR001098">
    <property type="entry name" value="DNA-dir_DNA_pol_A_palm_dom"/>
</dbReference>
<sequence>MHILVTSLERGFALEDRRDAGPVSAAAARATAAVVVAPDAIALAQLVSERERSAPASDPIRWVWNSQDIVPRLLAHGVRVGRCHDLRLAGRILITAGYLDASLDVADARGGAHPGDGLFDLDAENPGTPDATRELFEAQLGALEAADQEGPRKGALAFLVGAESAGALVAAELRAAGMPFSVERHERVLVDVLGPRGAGGRPAKLEAAASAVRAALGEPTLNVDSPKDLLAALRRAGLDVASTSKWELWGKEHPVVEALLHYKRLHRLFTANGWTWRDEWIHGGRFRPDYVPGGVVTGRWATSGGGAMQLPKEIRNAVVADPGWKLIVADAAQLEPRILAAMSGDEAMARAGAQRDMYTAFVDRGVVPDRDSAKVAMLGAMYGATTGQSAVLLPGLERAYPRAMGLVASAARSGERGQQVHTWLGRTSPWPPAEFSPRDFGRFTRNFIVQGTAAEWALTWMAGIRQRLAKLGTVAGGASGAVVDAPLEQTAHLAYFLHDEVVVHAPAEVAERAAAEVVAAAAEAGRLLFSGSQVTFPVVAHVVDSYGEAK</sequence>
<keyword evidence="2" id="KW-0235">DNA replication</keyword>
<evidence type="ECO:0000256" key="1">
    <source>
        <dbReference type="ARBA" id="ARBA00012417"/>
    </source>
</evidence>
<proteinExistence type="predicted"/>
<reference evidence="5 6" key="1">
    <citation type="submission" date="2020-08" db="EMBL/GenBank/DDBJ databases">
        <title>Sequencing the genomes of 1000 actinobacteria strains.</title>
        <authorList>
            <person name="Klenk H.-P."/>
        </authorList>
    </citation>
    <scope>NUCLEOTIDE SEQUENCE [LARGE SCALE GENOMIC DNA]</scope>
    <source>
        <strain evidence="5 6">DSM 20419</strain>
    </source>
</reference>
<dbReference type="GO" id="GO:0003887">
    <property type="term" value="F:DNA-directed DNA polymerase activity"/>
    <property type="evidence" value="ECO:0007669"/>
    <property type="project" value="UniProtKB-EC"/>
</dbReference>
<dbReference type="Pfam" id="PF00476">
    <property type="entry name" value="DNA_pol_A"/>
    <property type="match status" value="1"/>
</dbReference>
<comment type="caution">
    <text evidence="5">The sequence shown here is derived from an EMBL/GenBank/DDBJ whole genome shotgun (WGS) entry which is preliminary data.</text>
</comment>
<protein>
    <recommendedName>
        <fullName evidence="1">DNA-directed DNA polymerase</fullName>
        <ecNumber evidence="1">2.7.7.7</ecNumber>
    </recommendedName>
</protein>
<dbReference type="EMBL" id="JACHWJ010000003">
    <property type="protein sequence ID" value="MBB2958288.1"/>
    <property type="molecule type" value="Genomic_DNA"/>
</dbReference>
<dbReference type="Gene3D" id="3.30.70.370">
    <property type="match status" value="1"/>
</dbReference>
<dbReference type="InterPro" id="IPR043502">
    <property type="entry name" value="DNA/RNA_pol_sf"/>
</dbReference>
<dbReference type="SMART" id="SM00482">
    <property type="entry name" value="POLAc"/>
    <property type="match status" value="1"/>
</dbReference>
<keyword evidence="5" id="KW-0548">Nucleotidyltransferase</keyword>
<accession>A0A7W4UQ35</accession>
<dbReference type="Proteomes" id="UP000545286">
    <property type="component" value="Unassembled WGS sequence"/>
</dbReference>
<organism evidence="5 6">
    <name type="scientific">Pseudoclavibacter helvolus</name>
    <dbReference type="NCBI Taxonomy" id="255205"/>
    <lineage>
        <taxon>Bacteria</taxon>
        <taxon>Bacillati</taxon>
        <taxon>Actinomycetota</taxon>
        <taxon>Actinomycetes</taxon>
        <taxon>Micrococcales</taxon>
        <taxon>Microbacteriaceae</taxon>
        <taxon>Pseudoclavibacter</taxon>
    </lineage>
</organism>
<dbReference type="CDD" id="cd06444">
    <property type="entry name" value="DNA_pol_A"/>
    <property type="match status" value="1"/>
</dbReference>
<dbReference type="Gene3D" id="1.10.150.20">
    <property type="entry name" value="5' to 3' exonuclease, C-terminal subdomain"/>
    <property type="match status" value="1"/>
</dbReference>
<feature type="domain" description="DNA-directed DNA polymerase family A palm" evidence="4">
    <location>
        <begin position="311"/>
        <end position="509"/>
    </location>
</feature>
<keyword evidence="5" id="KW-0808">Transferase</keyword>
<dbReference type="RefSeq" id="WP_183625265.1">
    <property type="nucleotide sequence ID" value="NZ_JACHWJ010000003.1"/>
</dbReference>
<name>A0A7W4UQ35_9MICO</name>
<dbReference type="InterPro" id="IPR002298">
    <property type="entry name" value="DNA_polymerase_A"/>
</dbReference>
<evidence type="ECO:0000259" key="4">
    <source>
        <dbReference type="SMART" id="SM00482"/>
    </source>
</evidence>
<dbReference type="GO" id="GO:0006302">
    <property type="term" value="P:double-strand break repair"/>
    <property type="evidence" value="ECO:0007669"/>
    <property type="project" value="TreeGrafter"/>
</dbReference>
<evidence type="ECO:0000256" key="3">
    <source>
        <dbReference type="ARBA" id="ARBA00049244"/>
    </source>
</evidence>
<dbReference type="PANTHER" id="PTHR10133">
    <property type="entry name" value="DNA POLYMERASE I"/>
    <property type="match status" value="1"/>
</dbReference>
<comment type="catalytic activity">
    <reaction evidence="3">
        <text>DNA(n) + a 2'-deoxyribonucleoside 5'-triphosphate = DNA(n+1) + diphosphate</text>
        <dbReference type="Rhea" id="RHEA:22508"/>
        <dbReference type="Rhea" id="RHEA-COMP:17339"/>
        <dbReference type="Rhea" id="RHEA-COMP:17340"/>
        <dbReference type="ChEBI" id="CHEBI:33019"/>
        <dbReference type="ChEBI" id="CHEBI:61560"/>
        <dbReference type="ChEBI" id="CHEBI:173112"/>
        <dbReference type="EC" id="2.7.7.7"/>
    </reaction>
</comment>
<dbReference type="GO" id="GO:0003677">
    <property type="term" value="F:DNA binding"/>
    <property type="evidence" value="ECO:0007669"/>
    <property type="project" value="InterPro"/>
</dbReference>
<gene>
    <name evidence="5" type="ORF">FHX72_002433</name>
</gene>
<evidence type="ECO:0000256" key="2">
    <source>
        <dbReference type="ARBA" id="ARBA00022705"/>
    </source>
</evidence>
<dbReference type="AlphaFoldDB" id="A0A7W4UQ35"/>
<dbReference type="NCBIfam" id="NF011538">
    <property type="entry name" value="PRK14975.1-1"/>
    <property type="match status" value="1"/>
</dbReference>
<evidence type="ECO:0000313" key="6">
    <source>
        <dbReference type="Proteomes" id="UP000545286"/>
    </source>
</evidence>
<dbReference type="EC" id="2.7.7.7" evidence="1"/>
<keyword evidence="6" id="KW-1185">Reference proteome</keyword>
<dbReference type="GO" id="GO:0006261">
    <property type="term" value="P:DNA-templated DNA replication"/>
    <property type="evidence" value="ECO:0007669"/>
    <property type="project" value="InterPro"/>
</dbReference>
<evidence type="ECO:0000313" key="5">
    <source>
        <dbReference type="EMBL" id="MBB2958288.1"/>
    </source>
</evidence>
<dbReference type="PANTHER" id="PTHR10133:SF27">
    <property type="entry name" value="DNA POLYMERASE NU"/>
    <property type="match status" value="1"/>
</dbReference>
<dbReference type="SUPFAM" id="SSF56672">
    <property type="entry name" value="DNA/RNA polymerases"/>
    <property type="match status" value="1"/>
</dbReference>